<dbReference type="EC" id="6.3.4.15" evidence="4"/>
<dbReference type="InterPro" id="IPR004408">
    <property type="entry name" value="Biotin_CoA_COase_ligase"/>
</dbReference>
<proteinExistence type="predicted"/>
<feature type="domain" description="Biotin protein ligase C-terminal" evidence="2">
    <location>
        <begin position="205"/>
        <end position="243"/>
    </location>
</feature>
<feature type="domain" description="BPL/LPL catalytic" evidence="3">
    <location>
        <begin position="42"/>
        <end position="145"/>
    </location>
</feature>
<evidence type="ECO:0000256" key="1">
    <source>
        <dbReference type="ARBA" id="ARBA00022598"/>
    </source>
</evidence>
<name>A0A7J3M196_ARCFL</name>
<comment type="caution">
    <text evidence="4">The sequence shown here is derived from an EMBL/GenBank/DDBJ whole genome shotgun (WGS) entry which is preliminary data.</text>
</comment>
<dbReference type="PANTHER" id="PTHR12835:SF5">
    <property type="entry name" value="BIOTIN--PROTEIN LIGASE"/>
    <property type="match status" value="1"/>
</dbReference>
<sequence length="245" mass="27624">MRESFSGLVIRRGEKGFGKAFEFAEIAFRNLPFLEEFHFFELVDSTNERAKSARPFSLLFAEEQTSGRGRLERSWVSKKGGLYFSIVLPGYNVSKLTLISALSVAEAVKDSKIKWPNDVLLFGKKFCGILGEAFEDKAIVGIGINVENDVSEFEFACNIKSYYPLSIKDVFENVMKNFAKNYTDLLAGKWREIFERFAKICETRGKRVKVITPGRVIEGVAELSEDGAIVVNGEKIYSGDCIHLR</sequence>
<dbReference type="CDD" id="cd16442">
    <property type="entry name" value="BPL"/>
    <property type="match status" value="1"/>
</dbReference>
<dbReference type="GO" id="GO:0004077">
    <property type="term" value="F:biotin--[biotin carboxyl-carrier protein] ligase activity"/>
    <property type="evidence" value="ECO:0007669"/>
    <property type="project" value="UniProtKB-EC"/>
</dbReference>
<dbReference type="SUPFAM" id="SSF55681">
    <property type="entry name" value="Class II aaRS and biotin synthetases"/>
    <property type="match status" value="1"/>
</dbReference>
<gene>
    <name evidence="4" type="ORF">ENT52_02380</name>
</gene>
<keyword evidence="1 4" id="KW-0436">Ligase</keyword>
<dbReference type="Gene3D" id="2.30.30.100">
    <property type="match status" value="1"/>
</dbReference>
<dbReference type="NCBIfam" id="TIGR00121">
    <property type="entry name" value="birA_ligase"/>
    <property type="match status" value="1"/>
</dbReference>
<reference evidence="4" key="1">
    <citation type="journal article" date="2020" name="mSystems">
        <title>Genome- and Community-Level Interaction Insights into Carbon Utilization and Element Cycling Functions of Hydrothermarchaeota in Hydrothermal Sediment.</title>
        <authorList>
            <person name="Zhou Z."/>
            <person name="Liu Y."/>
            <person name="Xu W."/>
            <person name="Pan J."/>
            <person name="Luo Z.H."/>
            <person name="Li M."/>
        </authorList>
    </citation>
    <scope>NUCLEOTIDE SEQUENCE [LARGE SCALE GENOMIC DNA]</scope>
    <source>
        <strain evidence="4">SpSt-587</strain>
    </source>
</reference>
<dbReference type="AlphaFoldDB" id="A0A7J3M196"/>
<evidence type="ECO:0000259" key="3">
    <source>
        <dbReference type="Pfam" id="PF03099"/>
    </source>
</evidence>
<dbReference type="Pfam" id="PF03099">
    <property type="entry name" value="BPL_LplA_LipB"/>
    <property type="match status" value="1"/>
</dbReference>
<evidence type="ECO:0000259" key="2">
    <source>
        <dbReference type="Pfam" id="PF02237"/>
    </source>
</evidence>
<dbReference type="InterPro" id="IPR003142">
    <property type="entry name" value="BPL_C"/>
</dbReference>
<organism evidence="4">
    <name type="scientific">Archaeoglobus fulgidus</name>
    <dbReference type="NCBI Taxonomy" id="2234"/>
    <lineage>
        <taxon>Archaea</taxon>
        <taxon>Methanobacteriati</taxon>
        <taxon>Methanobacteriota</taxon>
        <taxon>Archaeoglobi</taxon>
        <taxon>Archaeoglobales</taxon>
        <taxon>Archaeoglobaceae</taxon>
        <taxon>Archaeoglobus</taxon>
    </lineage>
</organism>
<dbReference type="GO" id="GO:0005737">
    <property type="term" value="C:cytoplasm"/>
    <property type="evidence" value="ECO:0007669"/>
    <property type="project" value="TreeGrafter"/>
</dbReference>
<accession>A0A7J3M196</accession>
<dbReference type="PANTHER" id="PTHR12835">
    <property type="entry name" value="BIOTIN PROTEIN LIGASE"/>
    <property type="match status" value="1"/>
</dbReference>
<protein>
    <submittedName>
        <fullName evidence="4">Biotin--[acetyl-CoA-carboxylase] ligase</fullName>
        <ecNumber evidence="4">6.3.4.15</ecNumber>
    </submittedName>
</protein>
<dbReference type="InterPro" id="IPR045864">
    <property type="entry name" value="aa-tRNA-synth_II/BPL/LPL"/>
</dbReference>
<dbReference type="Pfam" id="PF02237">
    <property type="entry name" value="BPL_C"/>
    <property type="match status" value="1"/>
</dbReference>
<dbReference type="EMBL" id="DSYZ01000054">
    <property type="protein sequence ID" value="HGT82559.1"/>
    <property type="molecule type" value="Genomic_DNA"/>
</dbReference>
<dbReference type="InterPro" id="IPR004143">
    <property type="entry name" value="BPL_LPL_catalytic"/>
</dbReference>
<evidence type="ECO:0000313" key="4">
    <source>
        <dbReference type="EMBL" id="HGT82559.1"/>
    </source>
</evidence>
<dbReference type="Gene3D" id="3.30.930.10">
    <property type="entry name" value="Bira Bifunctional Protein, Domain 2"/>
    <property type="match status" value="1"/>
</dbReference>